<dbReference type="RefSeq" id="WP_202750925.1">
    <property type="nucleotide sequence ID" value="NZ_JAESWC010000018.1"/>
</dbReference>
<dbReference type="SFLD" id="SFLDG01129">
    <property type="entry name" value="C1.5:_HAD__Beta-PGM__Phosphata"/>
    <property type="match status" value="1"/>
</dbReference>
<dbReference type="Gene3D" id="1.10.150.240">
    <property type="entry name" value="Putative phosphatase, domain 2"/>
    <property type="match status" value="1"/>
</dbReference>
<dbReference type="NCBIfam" id="TIGR01549">
    <property type="entry name" value="HAD-SF-IA-v1"/>
    <property type="match status" value="1"/>
</dbReference>
<sequence length="218" mass="24839">MKKIEGIIFDMDGTLLDTERVSFKIWQEVMKKHGYSMSKEAYVSLMGRKRSDVNKILFKLYGEDFPVEKIRDEKEVDMHKFIEEKGVPVKEGAFELLDFLVENRYKIALATSTSRERAISLLKMVGIKDRFSVIICGDDVVNSKPDPEIFLKAAEGMKAAPQNCVVIEDSPAGIKAACNGEMISINVTDLKEPDEEMRRLSDKIYSNLSEVKDYLLRN</sequence>
<dbReference type="SFLD" id="SFLDG01135">
    <property type="entry name" value="C1.5.6:_HAD__Beta-PGM__Phospha"/>
    <property type="match status" value="1"/>
</dbReference>
<dbReference type="NCBIfam" id="TIGR01509">
    <property type="entry name" value="HAD-SF-IA-v3"/>
    <property type="match status" value="1"/>
</dbReference>
<evidence type="ECO:0000313" key="1">
    <source>
        <dbReference type="EMBL" id="MBL4938201.1"/>
    </source>
</evidence>
<dbReference type="SUPFAM" id="SSF56784">
    <property type="entry name" value="HAD-like"/>
    <property type="match status" value="1"/>
</dbReference>
<evidence type="ECO:0000313" key="2">
    <source>
        <dbReference type="Proteomes" id="UP000632377"/>
    </source>
</evidence>
<accession>A0ABS1TG28</accession>
<protein>
    <submittedName>
        <fullName evidence="1">HAD family phosphatase</fullName>
    </submittedName>
</protein>
<dbReference type="InterPro" id="IPR023214">
    <property type="entry name" value="HAD_sf"/>
</dbReference>
<proteinExistence type="predicted"/>
<dbReference type="SFLD" id="SFLDS00003">
    <property type="entry name" value="Haloacid_Dehalogenase"/>
    <property type="match status" value="1"/>
</dbReference>
<reference evidence="1 2" key="1">
    <citation type="submission" date="2021-01" db="EMBL/GenBank/DDBJ databases">
        <title>Genome public.</title>
        <authorList>
            <person name="Liu C."/>
            <person name="Sun Q."/>
        </authorList>
    </citation>
    <scope>NUCLEOTIDE SEQUENCE [LARGE SCALE GENOMIC DNA]</scope>
    <source>
        <strain evidence="1 2">YIM B02515</strain>
    </source>
</reference>
<dbReference type="InterPro" id="IPR006439">
    <property type="entry name" value="HAD-SF_hydro_IA"/>
</dbReference>
<comment type="caution">
    <text evidence="1">The sequence shown here is derived from an EMBL/GenBank/DDBJ whole genome shotgun (WGS) entry which is preliminary data.</text>
</comment>
<dbReference type="Gene3D" id="3.40.50.1000">
    <property type="entry name" value="HAD superfamily/HAD-like"/>
    <property type="match status" value="1"/>
</dbReference>
<dbReference type="PRINTS" id="PR00413">
    <property type="entry name" value="HADHALOGNASE"/>
</dbReference>
<dbReference type="CDD" id="cd07505">
    <property type="entry name" value="HAD_BPGM-like"/>
    <property type="match status" value="1"/>
</dbReference>
<name>A0ABS1TG28_9CLOT</name>
<dbReference type="PANTHER" id="PTHR43481:SF4">
    <property type="entry name" value="GLYCEROL-1-PHOSPHATE PHOSPHOHYDROLASE 1-RELATED"/>
    <property type="match status" value="1"/>
</dbReference>
<dbReference type="Pfam" id="PF13419">
    <property type="entry name" value="HAD_2"/>
    <property type="match status" value="1"/>
</dbReference>
<dbReference type="InterPro" id="IPR023198">
    <property type="entry name" value="PGP-like_dom2"/>
</dbReference>
<organism evidence="1 2">
    <name type="scientific">Clostridium rhizosphaerae</name>
    <dbReference type="NCBI Taxonomy" id="2803861"/>
    <lineage>
        <taxon>Bacteria</taxon>
        <taxon>Bacillati</taxon>
        <taxon>Bacillota</taxon>
        <taxon>Clostridia</taxon>
        <taxon>Eubacteriales</taxon>
        <taxon>Clostridiaceae</taxon>
        <taxon>Clostridium</taxon>
    </lineage>
</organism>
<dbReference type="InterPro" id="IPR036412">
    <property type="entry name" value="HAD-like_sf"/>
</dbReference>
<dbReference type="Proteomes" id="UP000632377">
    <property type="component" value="Unassembled WGS sequence"/>
</dbReference>
<dbReference type="InterPro" id="IPR041492">
    <property type="entry name" value="HAD_2"/>
</dbReference>
<dbReference type="EMBL" id="JAESWC010000018">
    <property type="protein sequence ID" value="MBL4938201.1"/>
    <property type="molecule type" value="Genomic_DNA"/>
</dbReference>
<gene>
    <name evidence="1" type="ORF">JK636_21045</name>
</gene>
<dbReference type="InterPro" id="IPR051806">
    <property type="entry name" value="HAD-like_SPP"/>
</dbReference>
<keyword evidence="2" id="KW-1185">Reference proteome</keyword>
<dbReference type="PANTHER" id="PTHR43481">
    <property type="entry name" value="FRUCTOSE-1-PHOSPHATE PHOSPHATASE"/>
    <property type="match status" value="1"/>
</dbReference>